<dbReference type="GO" id="GO:0016020">
    <property type="term" value="C:membrane"/>
    <property type="evidence" value="ECO:0007669"/>
    <property type="project" value="InterPro"/>
</dbReference>
<reference evidence="2" key="1">
    <citation type="journal article" date="2015" name="PLoS ONE">
        <title>Comprehensive Evaluation of Toxoplasma gondii VEG and Neospora caninum LIV Genomes with Tachyzoite Stage Transcriptome and Proteome Defines Novel Transcript Features.</title>
        <authorList>
            <person name="Ramaprasad A."/>
            <person name="Mourier T."/>
            <person name="Naeem R."/>
            <person name="Malas T.B."/>
            <person name="Moussa E."/>
            <person name="Panigrahi A."/>
            <person name="Vermont S.J."/>
            <person name="Otto T.D."/>
            <person name="Wastling J."/>
            <person name="Pain A."/>
        </authorList>
    </citation>
    <scope>NUCLEOTIDE SEQUENCE</scope>
    <source>
        <strain evidence="2">VEG</strain>
    </source>
</reference>
<dbReference type="InterPro" id="IPR007226">
    <property type="entry name" value="SRS_dom"/>
</dbReference>
<dbReference type="InterPro" id="IPR036755">
    <property type="entry name" value="SRS_dom_sf"/>
</dbReference>
<dbReference type="Gene3D" id="2.60.40.1320">
    <property type="entry name" value="SRS domain"/>
    <property type="match status" value="2"/>
</dbReference>
<feature type="domain" description="SRS" evidence="1">
    <location>
        <begin position="20"/>
        <end position="151"/>
    </location>
</feature>
<feature type="domain" description="SRS" evidence="1">
    <location>
        <begin position="169"/>
        <end position="272"/>
    </location>
</feature>
<dbReference type="AlphaFoldDB" id="A0A0F7VCM1"/>
<evidence type="ECO:0000313" key="2">
    <source>
        <dbReference type="EMBL" id="CEL77740.1"/>
    </source>
</evidence>
<sequence length="306" mass="31761">MSSTVLANTGDAEAQVSKNSCTTSAASSGISVEVDKSTKKVSFTCGAGINEVQPSNEQSGITQCYTKEVLTEPKDLVSLFGDGSQVTVTPSNGESSDGDKTVTLKLGKLPQTTQTIYFGCTGKSATTGEGQETLAVAAKDEEQKCVVTVTVPADPDANSKPKTPCTLERQNIYLELTSGTKSVSFQCDTDIPTLTPGVDSKAIFDETCAKEVPLADMLPSAKLATEGSRYTFSVDELPETAAAFCYKCSAPATQKGKAPEQQTVACNVKINISPGSLEGAATSATPGSFLALISALLVPSSFLVSF</sequence>
<gene>
    <name evidence="2" type="ORF">BN1205_100490</name>
</gene>
<organism evidence="2">
    <name type="scientific">Toxoplasma gondii (strain ATCC 50861 / VEG)</name>
    <dbReference type="NCBI Taxonomy" id="432359"/>
    <lineage>
        <taxon>Eukaryota</taxon>
        <taxon>Sar</taxon>
        <taxon>Alveolata</taxon>
        <taxon>Apicomplexa</taxon>
        <taxon>Conoidasida</taxon>
        <taxon>Coccidia</taxon>
        <taxon>Eucoccidiorida</taxon>
        <taxon>Eimeriorina</taxon>
        <taxon>Sarcocystidae</taxon>
        <taxon>Toxoplasma</taxon>
    </lineage>
</organism>
<evidence type="ECO:0000259" key="1">
    <source>
        <dbReference type="Pfam" id="PF04092"/>
    </source>
</evidence>
<dbReference type="EMBL" id="LN714501">
    <property type="protein sequence ID" value="CEL77740.1"/>
    <property type="molecule type" value="Genomic_DNA"/>
</dbReference>
<protein>
    <submittedName>
        <fullName evidence="2">SRS53A</fullName>
    </submittedName>
</protein>
<name>A0A0F7VCM1_TOXGV</name>
<accession>A0A0F7VCM1</accession>
<dbReference type="SUPFAM" id="SSF74877">
    <property type="entry name" value="Major surface antigen p30, SAG1"/>
    <property type="match status" value="2"/>
</dbReference>
<proteinExistence type="predicted"/>
<dbReference type="Pfam" id="PF04092">
    <property type="entry name" value="SAG"/>
    <property type="match status" value="2"/>
</dbReference>